<dbReference type="GO" id="GO:0005789">
    <property type="term" value="C:endoplasmic reticulum membrane"/>
    <property type="evidence" value="ECO:0007669"/>
    <property type="project" value="UniProtKB-SubCell"/>
</dbReference>
<keyword evidence="2" id="KW-0732">Signal</keyword>
<feature type="signal peptide" evidence="2">
    <location>
        <begin position="1"/>
        <end position="18"/>
    </location>
</feature>
<feature type="transmembrane region" description="Helical" evidence="1">
    <location>
        <begin position="74"/>
        <end position="96"/>
    </location>
</feature>
<comment type="function">
    <text evidence="1">Probable subunit of the gamma-secretase complex, an endoprotease complex that catalyzes the intramembrane cleavage of integral membrane proteins such as Notch receptors.</text>
</comment>
<dbReference type="PANTHER" id="PTHR10202">
    <property type="entry name" value="PRESENILIN"/>
    <property type="match status" value="1"/>
</dbReference>
<dbReference type="EC" id="3.4.23.-" evidence="1"/>
<keyword evidence="1" id="KW-0914">Notch signaling pathway</keyword>
<dbReference type="GO" id="GO:0007219">
    <property type="term" value="P:Notch signaling pathway"/>
    <property type="evidence" value="ECO:0007669"/>
    <property type="project" value="UniProtKB-KW"/>
</dbReference>
<gene>
    <name evidence="3" type="ORF">CYMTET_39913</name>
</gene>
<feature type="transmembrane region" description="Helical" evidence="1">
    <location>
        <begin position="160"/>
        <end position="185"/>
    </location>
</feature>
<dbReference type="GO" id="GO:0070765">
    <property type="term" value="C:gamma-secretase complex"/>
    <property type="evidence" value="ECO:0007669"/>
    <property type="project" value="TreeGrafter"/>
</dbReference>
<comment type="domain">
    <text evidence="1">The PAL motif is required for normal active site conformation.</text>
</comment>
<comment type="subunit">
    <text evidence="1">Homodimer.</text>
</comment>
<dbReference type="GO" id="GO:0000139">
    <property type="term" value="C:Golgi membrane"/>
    <property type="evidence" value="ECO:0007669"/>
    <property type="project" value="UniProtKB-SubCell"/>
</dbReference>
<keyword evidence="1" id="KW-1133">Transmembrane helix</keyword>
<dbReference type="GO" id="GO:0042500">
    <property type="term" value="F:aspartic endopeptidase activity, intramembrane cleaving"/>
    <property type="evidence" value="ECO:0007669"/>
    <property type="project" value="InterPro"/>
</dbReference>
<protein>
    <recommendedName>
        <fullName evidence="1">Presenilin</fullName>
        <ecNumber evidence="1">3.4.23.-</ecNumber>
    </recommendedName>
</protein>
<sequence>MAFCVFLVRLLTPDGVDSDEAAPSIGTVYYQEQEEDSSSAKFGGALINALIFVAFITVMTFVIFLLFKYHCTKFIWGYMGFAGFSIFAGLGQGVMLQVLQELDIALDWITYTVIVWNFSVVGTLAVFFWEMPISLKQGYLIFIGAITAFYFTRIPEWTTWLLLVMMALYDLAAVLTPVGPLRVLVELAQERPVWLF</sequence>
<dbReference type="Proteomes" id="UP001190700">
    <property type="component" value="Unassembled WGS sequence"/>
</dbReference>
<dbReference type="GO" id="GO:0006509">
    <property type="term" value="P:membrane protein ectodomain proteolysis"/>
    <property type="evidence" value="ECO:0007669"/>
    <property type="project" value="TreeGrafter"/>
</dbReference>
<keyword evidence="4" id="KW-1185">Reference proteome</keyword>
<feature type="chain" id="PRO_5042003530" description="Presenilin" evidence="2">
    <location>
        <begin position="19"/>
        <end position="196"/>
    </location>
</feature>
<dbReference type="PANTHER" id="PTHR10202:SF13">
    <property type="entry name" value="PRESENILIN HOMOLOG"/>
    <property type="match status" value="1"/>
</dbReference>
<comment type="subcellular location">
    <subcellularLocation>
        <location evidence="1">Endoplasmic reticulum membrane</location>
        <topology evidence="1">Multi-pass membrane protein</topology>
    </subcellularLocation>
    <subcellularLocation>
        <location evidence="1">Golgi apparatus membrane</location>
        <topology evidence="1">Multi-pass membrane protein</topology>
    </subcellularLocation>
</comment>
<feature type="transmembrane region" description="Helical" evidence="1">
    <location>
        <begin position="138"/>
        <end position="154"/>
    </location>
</feature>
<keyword evidence="1" id="KW-0812">Transmembrane</keyword>
<comment type="caution">
    <text evidence="3">The sequence shown here is derived from an EMBL/GenBank/DDBJ whole genome shotgun (WGS) entry which is preliminary data.</text>
</comment>
<evidence type="ECO:0000313" key="3">
    <source>
        <dbReference type="EMBL" id="KAK3250716.1"/>
    </source>
</evidence>
<keyword evidence="1" id="KW-0645">Protease</keyword>
<dbReference type="InterPro" id="IPR001108">
    <property type="entry name" value="Peptidase_A22A"/>
</dbReference>
<feature type="non-terminal residue" evidence="3">
    <location>
        <position position="196"/>
    </location>
</feature>
<name>A0AAE0F3I0_9CHLO</name>
<evidence type="ECO:0000313" key="4">
    <source>
        <dbReference type="Proteomes" id="UP001190700"/>
    </source>
</evidence>
<reference evidence="3 4" key="1">
    <citation type="journal article" date="2015" name="Genome Biol. Evol.">
        <title>Comparative Genomics of a Bacterivorous Green Alga Reveals Evolutionary Causalities and Consequences of Phago-Mixotrophic Mode of Nutrition.</title>
        <authorList>
            <person name="Burns J.A."/>
            <person name="Paasch A."/>
            <person name="Narechania A."/>
            <person name="Kim E."/>
        </authorList>
    </citation>
    <scope>NUCLEOTIDE SEQUENCE [LARGE SCALE GENOMIC DNA]</scope>
    <source>
        <strain evidence="3 4">PLY_AMNH</strain>
    </source>
</reference>
<keyword evidence="1" id="KW-0333">Golgi apparatus</keyword>
<dbReference type="AlphaFoldDB" id="A0AAE0F3I0"/>
<feature type="transmembrane region" description="Helical" evidence="1">
    <location>
        <begin position="108"/>
        <end position="129"/>
    </location>
</feature>
<comment type="similarity">
    <text evidence="1">Belongs to the peptidase A22A family.</text>
</comment>
<dbReference type="Pfam" id="PF01080">
    <property type="entry name" value="Presenilin"/>
    <property type="match status" value="1"/>
</dbReference>
<dbReference type="PRINTS" id="PR01072">
    <property type="entry name" value="PRESENILIN"/>
</dbReference>
<evidence type="ECO:0000256" key="1">
    <source>
        <dbReference type="RuleBase" id="RU361148"/>
    </source>
</evidence>
<dbReference type="GO" id="GO:0016485">
    <property type="term" value="P:protein processing"/>
    <property type="evidence" value="ECO:0007669"/>
    <property type="project" value="InterPro"/>
</dbReference>
<keyword evidence="1" id="KW-0256">Endoplasmic reticulum</keyword>
<keyword evidence="1" id="KW-0378">Hydrolase</keyword>
<keyword evidence="1" id="KW-0472">Membrane</keyword>
<accession>A0AAE0F3I0</accession>
<evidence type="ECO:0000256" key="2">
    <source>
        <dbReference type="SAM" id="SignalP"/>
    </source>
</evidence>
<feature type="transmembrane region" description="Helical" evidence="1">
    <location>
        <begin position="42"/>
        <end position="67"/>
    </location>
</feature>
<proteinExistence type="inferred from homology"/>
<dbReference type="EMBL" id="LGRX02026534">
    <property type="protein sequence ID" value="KAK3250716.1"/>
    <property type="molecule type" value="Genomic_DNA"/>
</dbReference>
<organism evidence="3 4">
    <name type="scientific">Cymbomonas tetramitiformis</name>
    <dbReference type="NCBI Taxonomy" id="36881"/>
    <lineage>
        <taxon>Eukaryota</taxon>
        <taxon>Viridiplantae</taxon>
        <taxon>Chlorophyta</taxon>
        <taxon>Pyramimonadophyceae</taxon>
        <taxon>Pyramimonadales</taxon>
        <taxon>Pyramimonadaceae</taxon>
        <taxon>Cymbomonas</taxon>
    </lineage>
</organism>